<evidence type="ECO:0000313" key="4">
    <source>
        <dbReference type="EMBL" id="GMS85258.1"/>
    </source>
</evidence>
<keyword evidence="1" id="KW-0694">RNA-binding</keyword>
<dbReference type="EMBL" id="BTSX01000002">
    <property type="protein sequence ID" value="GMS85258.1"/>
    <property type="molecule type" value="Genomic_DNA"/>
</dbReference>
<reference evidence="4" key="1">
    <citation type="submission" date="2023-10" db="EMBL/GenBank/DDBJ databases">
        <title>Genome assembly of Pristionchus species.</title>
        <authorList>
            <person name="Yoshida K."/>
            <person name="Sommer R.J."/>
        </authorList>
    </citation>
    <scope>NUCLEOTIDE SEQUENCE</scope>
    <source>
        <strain evidence="4">RS0144</strain>
    </source>
</reference>
<evidence type="ECO:0000313" key="5">
    <source>
        <dbReference type="Proteomes" id="UP001432027"/>
    </source>
</evidence>
<sequence>TSIFNRIQMVNKVARGVQKKRVFPFRPFLKNRSVKKSIGGKHNPLDRSNKPTSPKGTRGKGGRRVNKPKTEEELDAELESYMKKPAMEL</sequence>
<feature type="domain" description="Chromatin target of PRMT1 protein C-terminal" evidence="3">
    <location>
        <begin position="15"/>
        <end position="88"/>
    </location>
</feature>
<dbReference type="SMART" id="SM01218">
    <property type="entry name" value="FoP_duplication"/>
    <property type="match status" value="1"/>
</dbReference>
<feature type="region of interest" description="Disordered" evidence="2">
    <location>
        <begin position="33"/>
        <end position="89"/>
    </location>
</feature>
<organism evidence="4 5">
    <name type="scientific">Pristionchus entomophagus</name>
    <dbReference type="NCBI Taxonomy" id="358040"/>
    <lineage>
        <taxon>Eukaryota</taxon>
        <taxon>Metazoa</taxon>
        <taxon>Ecdysozoa</taxon>
        <taxon>Nematoda</taxon>
        <taxon>Chromadorea</taxon>
        <taxon>Rhabditida</taxon>
        <taxon>Rhabditina</taxon>
        <taxon>Diplogasteromorpha</taxon>
        <taxon>Diplogasteroidea</taxon>
        <taxon>Neodiplogasteridae</taxon>
        <taxon>Pristionchus</taxon>
    </lineage>
</organism>
<dbReference type="GO" id="GO:0003723">
    <property type="term" value="F:RNA binding"/>
    <property type="evidence" value="ECO:0007669"/>
    <property type="project" value="UniProtKB-KW"/>
</dbReference>
<protein>
    <recommendedName>
        <fullName evidence="3">Chromatin target of PRMT1 protein C-terminal domain-containing protein</fullName>
    </recommendedName>
</protein>
<gene>
    <name evidence="4" type="ORF">PENTCL1PPCAC_7433</name>
</gene>
<evidence type="ECO:0000259" key="3">
    <source>
        <dbReference type="SMART" id="SM01218"/>
    </source>
</evidence>
<feature type="non-terminal residue" evidence="4">
    <location>
        <position position="1"/>
    </location>
</feature>
<dbReference type="Proteomes" id="UP001432027">
    <property type="component" value="Unassembled WGS sequence"/>
</dbReference>
<name>A0AAV5SXC8_9BILA</name>
<evidence type="ECO:0000256" key="2">
    <source>
        <dbReference type="SAM" id="MobiDB-lite"/>
    </source>
</evidence>
<proteinExistence type="predicted"/>
<feature type="compositionally biased region" description="Basic and acidic residues" evidence="2">
    <location>
        <begin position="80"/>
        <end position="89"/>
    </location>
</feature>
<dbReference type="AlphaFoldDB" id="A0AAV5SXC8"/>
<keyword evidence="5" id="KW-1185">Reference proteome</keyword>
<feature type="compositionally biased region" description="Basic residues" evidence="2">
    <location>
        <begin position="57"/>
        <end position="67"/>
    </location>
</feature>
<evidence type="ECO:0000256" key="1">
    <source>
        <dbReference type="ARBA" id="ARBA00022884"/>
    </source>
</evidence>
<comment type="caution">
    <text evidence="4">The sequence shown here is derived from an EMBL/GenBank/DDBJ whole genome shotgun (WGS) entry which is preliminary data.</text>
</comment>
<dbReference type="InterPro" id="IPR025715">
    <property type="entry name" value="FoP_C"/>
</dbReference>
<dbReference type="Pfam" id="PF13865">
    <property type="entry name" value="FoP_duplication"/>
    <property type="match status" value="1"/>
</dbReference>
<accession>A0AAV5SXC8</accession>